<organism evidence="6">
    <name type="scientific">Corethrella appendiculata</name>
    <dbReference type="NCBI Taxonomy" id="1370023"/>
    <lineage>
        <taxon>Eukaryota</taxon>
        <taxon>Metazoa</taxon>
        <taxon>Ecdysozoa</taxon>
        <taxon>Arthropoda</taxon>
        <taxon>Hexapoda</taxon>
        <taxon>Insecta</taxon>
        <taxon>Pterygota</taxon>
        <taxon>Neoptera</taxon>
        <taxon>Endopterygota</taxon>
        <taxon>Diptera</taxon>
        <taxon>Nematocera</taxon>
        <taxon>Culicoidea</taxon>
        <taxon>Chaoboridae</taxon>
        <taxon>Corethrella</taxon>
    </lineage>
</organism>
<keyword evidence="5" id="KW-0527">Neuropeptide</keyword>
<proteinExistence type="evidence at transcript level"/>
<keyword evidence="4" id="KW-0027">Amidation</keyword>
<dbReference type="AlphaFoldDB" id="U5EPX6"/>
<dbReference type="GO" id="GO:0007218">
    <property type="term" value="P:neuropeptide signaling pathway"/>
    <property type="evidence" value="ECO:0007669"/>
    <property type="project" value="UniProtKB-KW"/>
</dbReference>
<evidence type="ECO:0000313" key="6">
    <source>
        <dbReference type="EMBL" id="JAB55364.1"/>
    </source>
</evidence>
<evidence type="ECO:0000256" key="3">
    <source>
        <dbReference type="ARBA" id="ARBA00022525"/>
    </source>
</evidence>
<accession>U5EPX6</accession>
<evidence type="ECO:0000256" key="4">
    <source>
        <dbReference type="ARBA" id="ARBA00022815"/>
    </source>
</evidence>
<evidence type="ECO:0000256" key="5">
    <source>
        <dbReference type="ARBA" id="ARBA00023320"/>
    </source>
</evidence>
<evidence type="ECO:0000256" key="2">
    <source>
        <dbReference type="ARBA" id="ARBA00006273"/>
    </source>
</evidence>
<dbReference type="PROSITE" id="PS00259">
    <property type="entry name" value="GASTRIN"/>
    <property type="match status" value="1"/>
</dbReference>
<keyword evidence="3" id="KW-0964">Secreted</keyword>
<comment type="similarity">
    <text evidence="2">Belongs to the gastrin/cholecystokinin family.</text>
</comment>
<dbReference type="EMBL" id="GANO01004507">
    <property type="protein sequence ID" value="JAB55364.1"/>
    <property type="molecule type" value="mRNA"/>
</dbReference>
<comment type="subcellular location">
    <subcellularLocation>
        <location evidence="1">Secreted</location>
    </subcellularLocation>
</comment>
<dbReference type="InterPro" id="IPR013152">
    <property type="entry name" value="Gastrin/cholecystokinin_CS"/>
</dbReference>
<dbReference type="InterPro" id="IPR013259">
    <property type="entry name" value="Sulfakinin"/>
</dbReference>
<reference evidence="6" key="1">
    <citation type="journal article" date="2014" name="Insect Biochem. Mol. Biol.">
        <title>An insight into the sialome of the frog biting fly, Corethrella appendiculata.</title>
        <authorList>
            <person name="Ribeiro J.M.C."/>
            <person name="Chagas A.C."/>
            <person name="Pham V.M."/>
            <person name="Lounibos L.P."/>
            <person name="Calvo E."/>
        </authorList>
    </citation>
    <scope>NUCLEOTIDE SEQUENCE</scope>
    <source>
        <tissue evidence="6">Salivary glands</tissue>
    </source>
</reference>
<name>U5EPX6_9DIPT</name>
<evidence type="ECO:0000256" key="1">
    <source>
        <dbReference type="ARBA" id="ARBA00004613"/>
    </source>
</evidence>
<dbReference type="GO" id="GO:0005576">
    <property type="term" value="C:extracellular region"/>
    <property type="evidence" value="ECO:0007669"/>
    <property type="project" value="UniProtKB-SubCell"/>
</dbReference>
<sequence>MGHLSVSIITSFLIYFIYYSYACNALSVTKTSNDRTNNNENENPSLTKLQNTLFKTFNRRPTQSNNQQLNNIPPFLGLQTIHRNYANNLPQFGLSNGIISPLDFNFIDDDNENIEKRFDDYGHLRFGKRAGVEGEQFDDYGHMRFGK</sequence>
<dbReference type="Pfam" id="PF08257">
    <property type="entry name" value="Sulfakinin"/>
    <property type="match status" value="2"/>
</dbReference>
<protein>
    <submittedName>
        <fullName evidence="6">Putative sulfakinin</fullName>
    </submittedName>
</protein>